<sequence>MNRTPVSSSNICSIGYEPDTRTLEVEFHSGGVYQYFAVPESVYRGLMQSPSKGSYFLDHIKGRYSFNRIR</sequence>
<feature type="domain" description="KTSC" evidence="1">
    <location>
        <begin position="7"/>
        <end position="64"/>
    </location>
</feature>
<reference evidence="2 3" key="2">
    <citation type="journal article" date="2008" name="Science">
        <title>Environmental genomics reveals a single-species ecosystem deep within Earth.</title>
        <authorList>
            <person name="Chivian D."/>
            <person name="Brodie E.L."/>
            <person name="Alm E.J."/>
            <person name="Culley D.E."/>
            <person name="Dehal P.S."/>
            <person name="Desantis T.Z."/>
            <person name="Gihring T.M."/>
            <person name="Lapidus A."/>
            <person name="Lin L.H."/>
            <person name="Lowry S.R."/>
            <person name="Moser D.P."/>
            <person name="Richardson P.M."/>
            <person name="Southam G."/>
            <person name="Wanger G."/>
            <person name="Pratt L.M."/>
            <person name="Andersen G.L."/>
            <person name="Hazen T.C."/>
            <person name="Brockman F.J."/>
            <person name="Arkin A.P."/>
            <person name="Onstott T.C."/>
        </authorList>
    </citation>
    <scope>NUCLEOTIDE SEQUENCE [LARGE SCALE GENOMIC DNA]</scope>
    <source>
        <strain evidence="2 3">MP104C</strain>
    </source>
</reference>
<evidence type="ECO:0000259" key="1">
    <source>
        <dbReference type="Pfam" id="PF13619"/>
    </source>
</evidence>
<gene>
    <name evidence="2" type="ordered locus">Daud_0504</name>
</gene>
<dbReference type="RefSeq" id="WP_012301639.1">
    <property type="nucleotide sequence ID" value="NC_010424.1"/>
</dbReference>
<protein>
    <recommendedName>
        <fullName evidence="1">KTSC domain-containing protein</fullName>
    </recommendedName>
</protein>
<dbReference type="eggNOG" id="COG1190">
    <property type="taxonomic scope" value="Bacteria"/>
</dbReference>
<dbReference type="InterPro" id="IPR025309">
    <property type="entry name" value="KTSC_dom"/>
</dbReference>
<accession>B1I2C7</accession>
<dbReference type="Pfam" id="PF13619">
    <property type="entry name" value="KTSC"/>
    <property type="match status" value="1"/>
</dbReference>
<name>B1I2C7_DESAP</name>
<dbReference type="OrthoDB" id="8450910at2"/>
<dbReference type="HOGENOM" id="CLU_174765_0_1_9"/>
<dbReference type="KEGG" id="dau:Daud_0504"/>
<reference evidence="3" key="1">
    <citation type="submission" date="2007-10" db="EMBL/GenBank/DDBJ databases">
        <title>Complete sequence of chromosome of Desulforudis audaxviator MP104C.</title>
        <authorList>
            <person name="Copeland A."/>
            <person name="Lucas S."/>
            <person name="Lapidus A."/>
            <person name="Barry K."/>
            <person name="Glavina del Rio T."/>
            <person name="Dalin E."/>
            <person name="Tice H."/>
            <person name="Bruce D."/>
            <person name="Pitluck S."/>
            <person name="Lowry S.R."/>
            <person name="Larimer F."/>
            <person name="Land M.L."/>
            <person name="Hauser L."/>
            <person name="Kyrpides N."/>
            <person name="Ivanova N.N."/>
            <person name="Richardson P."/>
        </authorList>
    </citation>
    <scope>NUCLEOTIDE SEQUENCE [LARGE SCALE GENOMIC DNA]</scope>
    <source>
        <strain evidence="3">MP104C</strain>
    </source>
</reference>
<evidence type="ECO:0000313" key="2">
    <source>
        <dbReference type="EMBL" id="ACA59050.1"/>
    </source>
</evidence>
<proteinExistence type="predicted"/>
<dbReference type="EMBL" id="CP000860">
    <property type="protein sequence ID" value="ACA59050.1"/>
    <property type="molecule type" value="Genomic_DNA"/>
</dbReference>
<dbReference type="STRING" id="477974.Daud_0504"/>
<dbReference type="Proteomes" id="UP000008544">
    <property type="component" value="Chromosome"/>
</dbReference>
<organism evidence="2 3">
    <name type="scientific">Desulforudis audaxviator (strain MP104C)</name>
    <dbReference type="NCBI Taxonomy" id="477974"/>
    <lineage>
        <taxon>Bacteria</taxon>
        <taxon>Bacillati</taxon>
        <taxon>Bacillota</taxon>
        <taxon>Clostridia</taxon>
        <taxon>Thermoanaerobacterales</taxon>
        <taxon>Candidatus Desulforudaceae</taxon>
        <taxon>Candidatus Desulforudis</taxon>
    </lineage>
</organism>
<dbReference type="AlphaFoldDB" id="B1I2C7"/>
<evidence type="ECO:0000313" key="3">
    <source>
        <dbReference type="Proteomes" id="UP000008544"/>
    </source>
</evidence>
<keyword evidence="3" id="KW-1185">Reference proteome</keyword>